<reference evidence="1 2" key="1">
    <citation type="journal article" date="2018" name="Nat. Biotechnol.">
        <title>A standardized bacterial taxonomy based on genome phylogeny substantially revises the tree of life.</title>
        <authorList>
            <person name="Parks D.H."/>
            <person name="Chuvochina M."/>
            <person name="Waite D.W."/>
            <person name="Rinke C."/>
            <person name="Skarshewski A."/>
            <person name="Chaumeil P.A."/>
            <person name="Hugenholtz P."/>
        </authorList>
    </citation>
    <scope>NUCLEOTIDE SEQUENCE [LARGE SCALE GENOMIC DNA]</scope>
    <source>
        <strain evidence="1">UBA11247</strain>
    </source>
</reference>
<dbReference type="SUPFAM" id="SSF143011">
    <property type="entry name" value="RelE-like"/>
    <property type="match status" value="1"/>
</dbReference>
<accession>A0A3D4SVM4</accession>
<dbReference type="STRING" id="863239.GCA_000213935_02374"/>
<organism evidence="1 2">
    <name type="scientific">Corynebacterium nuruki</name>
    <dbReference type="NCBI Taxonomy" id="1032851"/>
    <lineage>
        <taxon>Bacteria</taxon>
        <taxon>Bacillati</taxon>
        <taxon>Actinomycetota</taxon>
        <taxon>Actinomycetes</taxon>
        <taxon>Mycobacteriales</taxon>
        <taxon>Corynebacteriaceae</taxon>
        <taxon>Corynebacterium</taxon>
    </lineage>
</organism>
<dbReference type="PANTHER" id="PTHR40266">
    <property type="entry name" value="TOXIN HIGB-1"/>
    <property type="match status" value="1"/>
</dbReference>
<name>A0A3D4SVM4_9CORY</name>
<dbReference type="InterPro" id="IPR035093">
    <property type="entry name" value="RelE/ParE_toxin_dom_sf"/>
</dbReference>
<dbReference type="RefSeq" id="WP_010119129.1">
    <property type="nucleotide sequence ID" value="NZ_DAITTW010000114.1"/>
</dbReference>
<protein>
    <submittedName>
        <fullName evidence="1">Plasmid maintenance system killer protein</fullName>
    </submittedName>
</protein>
<dbReference type="Proteomes" id="UP000261739">
    <property type="component" value="Unassembled WGS sequence"/>
</dbReference>
<sequence>MIRSFADSRTRKVWQRDRAKGLGPDVQRAAHRKLLILNRSETINDLRVPPGNRLEKLSGNRQGQYSIRVNSQFRICFRWTQDGPADVEITDYH</sequence>
<dbReference type="Pfam" id="PF05015">
    <property type="entry name" value="HigB-like_toxin"/>
    <property type="match status" value="1"/>
</dbReference>
<gene>
    <name evidence="1" type="ORF">DIW82_00395</name>
</gene>
<dbReference type="AlphaFoldDB" id="A0A3D4SVM4"/>
<evidence type="ECO:0000313" key="2">
    <source>
        <dbReference type="Proteomes" id="UP000261739"/>
    </source>
</evidence>
<dbReference type="Gene3D" id="3.30.2310.20">
    <property type="entry name" value="RelE-like"/>
    <property type="match status" value="1"/>
</dbReference>
<dbReference type="InterPro" id="IPR007711">
    <property type="entry name" value="HigB-1"/>
</dbReference>
<dbReference type="EMBL" id="DQID01000006">
    <property type="protein sequence ID" value="HCT13282.1"/>
    <property type="molecule type" value="Genomic_DNA"/>
</dbReference>
<evidence type="ECO:0000313" key="1">
    <source>
        <dbReference type="EMBL" id="HCT13282.1"/>
    </source>
</evidence>
<comment type="caution">
    <text evidence="1">The sequence shown here is derived from an EMBL/GenBank/DDBJ whole genome shotgun (WGS) entry which is preliminary data.</text>
</comment>
<proteinExistence type="predicted"/>
<dbReference type="PANTHER" id="PTHR40266:SF2">
    <property type="entry name" value="TOXIN HIGB-1"/>
    <property type="match status" value="1"/>
</dbReference>